<sequence>MTAVVLLVEGAVLAALFWVLAVFVQRQEMFLDGIGPGTIALAARGAGALLGLGLALCALLVLRAGLGDRPLGRAVRIALIACAVTHGVLAVLAVALVGWGAFLVPAAVLGLLVWTLLEHTPPEPRADASAPGSPPVPDAHGSGSPGSKASASDTPVPGVSSSPAGPSPVA</sequence>
<feature type="transmembrane region" description="Helical" evidence="2">
    <location>
        <begin position="99"/>
        <end position="117"/>
    </location>
</feature>
<evidence type="ECO:0000313" key="4">
    <source>
        <dbReference type="Proteomes" id="UP000694501"/>
    </source>
</evidence>
<keyword evidence="2" id="KW-0812">Transmembrane</keyword>
<dbReference type="AlphaFoldDB" id="A0A949N3B7"/>
<accession>A0A949N3B7</accession>
<dbReference type="RefSeq" id="WP_211039114.1">
    <property type="nucleotide sequence ID" value="NZ_JAELVF020000001.1"/>
</dbReference>
<proteinExistence type="predicted"/>
<keyword evidence="4" id="KW-1185">Reference proteome</keyword>
<feature type="transmembrane region" description="Helical" evidence="2">
    <location>
        <begin position="42"/>
        <end position="62"/>
    </location>
</feature>
<reference evidence="3" key="1">
    <citation type="submission" date="2021-06" db="EMBL/GenBank/DDBJ databases">
        <title>Sequencing of actinobacteria type strains.</title>
        <authorList>
            <person name="Nguyen G.-S."/>
            <person name="Wentzel A."/>
        </authorList>
    </citation>
    <scope>NUCLEOTIDE SEQUENCE</scope>
    <source>
        <strain evidence="3">P38-E01</strain>
    </source>
</reference>
<keyword evidence="2" id="KW-1133">Transmembrane helix</keyword>
<protein>
    <submittedName>
        <fullName evidence="3">Uncharacterized protein</fullName>
    </submittedName>
</protein>
<evidence type="ECO:0000313" key="3">
    <source>
        <dbReference type="EMBL" id="MBU7596689.1"/>
    </source>
</evidence>
<keyword evidence="2" id="KW-0472">Membrane</keyword>
<evidence type="ECO:0000256" key="1">
    <source>
        <dbReference type="SAM" id="MobiDB-lite"/>
    </source>
</evidence>
<evidence type="ECO:0000256" key="2">
    <source>
        <dbReference type="SAM" id="Phobius"/>
    </source>
</evidence>
<comment type="caution">
    <text evidence="3">The sequence shown here is derived from an EMBL/GenBank/DDBJ whole genome shotgun (WGS) entry which is preliminary data.</text>
</comment>
<feature type="compositionally biased region" description="Low complexity" evidence="1">
    <location>
        <begin position="139"/>
        <end position="164"/>
    </location>
</feature>
<dbReference type="EMBL" id="JAELVF020000001">
    <property type="protein sequence ID" value="MBU7596689.1"/>
    <property type="molecule type" value="Genomic_DNA"/>
</dbReference>
<feature type="transmembrane region" description="Helical" evidence="2">
    <location>
        <begin position="74"/>
        <end position="93"/>
    </location>
</feature>
<feature type="region of interest" description="Disordered" evidence="1">
    <location>
        <begin position="123"/>
        <end position="170"/>
    </location>
</feature>
<gene>
    <name evidence="3" type="ORF">JGS22_003300</name>
</gene>
<name>A0A949N3B7_9ACTN</name>
<organism evidence="3 4">
    <name type="scientific">Streptomyces tardus</name>
    <dbReference type="NCBI Taxonomy" id="2780544"/>
    <lineage>
        <taxon>Bacteria</taxon>
        <taxon>Bacillati</taxon>
        <taxon>Actinomycetota</taxon>
        <taxon>Actinomycetes</taxon>
        <taxon>Kitasatosporales</taxon>
        <taxon>Streptomycetaceae</taxon>
        <taxon>Streptomyces</taxon>
    </lineage>
</organism>
<dbReference type="Proteomes" id="UP000694501">
    <property type="component" value="Unassembled WGS sequence"/>
</dbReference>